<dbReference type="CDD" id="cd00085">
    <property type="entry name" value="HNHc"/>
    <property type="match status" value="1"/>
</dbReference>
<dbReference type="EMBL" id="JBHTJH010000001">
    <property type="protein sequence ID" value="MFD0860577.1"/>
    <property type="molecule type" value="Genomic_DNA"/>
</dbReference>
<reference evidence="3" key="1">
    <citation type="journal article" date="2019" name="Int. J. Syst. Evol. Microbiol.">
        <title>The Global Catalogue of Microorganisms (GCM) 10K type strain sequencing project: providing services to taxonomists for standard genome sequencing and annotation.</title>
        <authorList>
            <consortium name="The Broad Institute Genomics Platform"/>
            <consortium name="The Broad Institute Genome Sequencing Center for Infectious Disease"/>
            <person name="Wu L."/>
            <person name="Ma J."/>
        </authorList>
    </citation>
    <scope>NUCLEOTIDE SEQUENCE [LARGE SCALE GENOMIC DNA]</scope>
    <source>
        <strain evidence="3">CCUG 62952</strain>
    </source>
</reference>
<evidence type="ECO:0000313" key="3">
    <source>
        <dbReference type="Proteomes" id="UP001596978"/>
    </source>
</evidence>
<evidence type="ECO:0000259" key="1">
    <source>
        <dbReference type="Pfam" id="PF01844"/>
    </source>
</evidence>
<name>A0ABW3CTS9_9FLAO</name>
<evidence type="ECO:0000313" key="2">
    <source>
        <dbReference type="EMBL" id="MFD0860577.1"/>
    </source>
</evidence>
<keyword evidence="2" id="KW-0540">Nuclease</keyword>
<protein>
    <submittedName>
        <fullName evidence="2">HNH endonuclease</fullName>
    </submittedName>
</protein>
<dbReference type="InterPro" id="IPR002711">
    <property type="entry name" value="HNH"/>
</dbReference>
<sequence>MSEFRAKTPKRRNITTTVSNYRKHKDNLKIDYLDRCGYCNSIDTWRFVWFEIDHFVPQKYLKTIKDTDYINLVYACRSCNNSKRAKWPTKDEKKHNENDEGFIDPCDDEYANQFDRTGNGRILPTTNIGHWMYKALKLYKPQHEIIWSLDELDKLIQEIEDILKTKPNNQLKDKLLDCYREFMAYSKKLSNEGL</sequence>
<dbReference type="Proteomes" id="UP001596978">
    <property type="component" value="Unassembled WGS sequence"/>
</dbReference>
<comment type="caution">
    <text evidence="2">The sequence shown here is derived from an EMBL/GenBank/DDBJ whole genome shotgun (WGS) entry which is preliminary data.</text>
</comment>
<keyword evidence="3" id="KW-1185">Reference proteome</keyword>
<accession>A0ABW3CTS9</accession>
<dbReference type="Pfam" id="PF01844">
    <property type="entry name" value="HNH"/>
    <property type="match status" value="1"/>
</dbReference>
<dbReference type="GO" id="GO:0004519">
    <property type="term" value="F:endonuclease activity"/>
    <property type="evidence" value="ECO:0007669"/>
    <property type="project" value="UniProtKB-KW"/>
</dbReference>
<dbReference type="InterPro" id="IPR003615">
    <property type="entry name" value="HNH_nuc"/>
</dbReference>
<gene>
    <name evidence="2" type="ORF">ACFQ1M_00030</name>
</gene>
<proteinExistence type="predicted"/>
<dbReference type="RefSeq" id="WP_386402066.1">
    <property type="nucleotide sequence ID" value="NZ_JBHTJH010000001.1"/>
</dbReference>
<feature type="domain" description="HNH" evidence="1">
    <location>
        <begin position="36"/>
        <end position="85"/>
    </location>
</feature>
<keyword evidence="2" id="KW-0255">Endonuclease</keyword>
<organism evidence="2 3">
    <name type="scientific">Sungkyunkwania multivorans</name>
    <dbReference type="NCBI Taxonomy" id="1173618"/>
    <lineage>
        <taxon>Bacteria</taxon>
        <taxon>Pseudomonadati</taxon>
        <taxon>Bacteroidota</taxon>
        <taxon>Flavobacteriia</taxon>
        <taxon>Flavobacteriales</taxon>
        <taxon>Flavobacteriaceae</taxon>
        <taxon>Sungkyunkwania</taxon>
    </lineage>
</organism>
<dbReference type="Gene3D" id="1.10.30.50">
    <property type="match status" value="1"/>
</dbReference>
<keyword evidence="2" id="KW-0378">Hydrolase</keyword>